<evidence type="ECO:0000313" key="3">
    <source>
        <dbReference type="EMBL" id="BAI70099.1"/>
    </source>
</evidence>
<dbReference type="eggNOG" id="COG0438">
    <property type="taxonomic scope" value="Bacteria"/>
</dbReference>
<dbReference type="SUPFAM" id="SSF53756">
    <property type="entry name" value="UDP-Glycosyltransferase/glycogen phosphorylase"/>
    <property type="match status" value="1"/>
</dbReference>
<dbReference type="Pfam" id="PF00534">
    <property type="entry name" value="Glycos_transf_1"/>
    <property type="match status" value="1"/>
</dbReference>
<dbReference type="PANTHER" id="PTHR45947">
    <property type="entry name" value="SULFOQUINOVOSYL TRANSFERASE SQD2"/>
    <property type="match status" value="1"/>
</dbReference>
<dbReference type="EMBL" id="AP011112">
    <property type="protein sequence ID" value="BAI70099.1"/>
    <property type="molecule type" value="Genomic_DNA"/>
</dbReference>
<dbReference type="PANTHER" id="PTHR45947:SF3">
    <property type="entry name" value="SULFOQUINOVOSYL TRANSFERASE SQD2"/>
    <property type="match status" value="1"/>
</dbReference>
<accession>D3DJU7</accession>
<sequence>MRILHFIYDHINNPWVGGGGAVRVYEIYRRLSQKGHFITVVSGKYPGAQDYKVNENFEYRFLGNPKNYVFSTFSYAFEAIRFLRENAKDYDVIVEDFAPWNPVFSYLLENQRPVVLQLQNYMGKEILRKYNLMGIPFYLMEKLYPRKFRNLIVISEALNQRWNIEGKVIPQGIEKLEEDAKLGSYVAFLGRIDIHQKGIDLLVKAFKDLKGSELLIAGDGKDRERFLKMVRGFEHVRYIGKVTGERKYEFIKKARFFVMPSRFEGQGIVALEVASMGKPLIVSDIPELKYVVDNGFGISFKKEDPQDLREKIQMLLRDDQLVLKMGKRGIEFAKNFTWDRIAQEYEKYLIQVEKC</sequence>
<gene>
    <name evidence="3" type="ordered locus">HTH_1652</name>
</gene>
<dbReference type="KEGG" id="hth:HTH_1652"/>
<dbReference type="CDD" id="cd03801">
    <property type="entry name" value="GT4_PimA-like"/>
    <property type="match status" value="1"/>
</dbReference>
<dbReference type="InterPro" id="IPR050194">
    <property type="entry name" value="Glycosyltransferase_grp1"/>
</dbReference>
<reference evidence="3 4" key="1">
    <citation type="journal article" date="2010" name="J. Bacteriol.">
        <title>Complete genome sequence of the thermophilic, obligately chemolithoautotrophic hydrogen-oxidizing bacterium Hydrogenobacter thermophilus TK-6.</title>
        <authorList>
            <person name="Arai H."/>
            <person name="Kanbe H."/>
            <person name="Ishii M."/>
            <person name="Igarashi Y."/>
        </authorList>
    </citation>
    <scope>NUCLEOTIDE SEQUENCE [LARGE SCALE GENOMIC DNA]</scope>
    <source>
        <strain evidence="4">DSM 6534 / IAM 12695 / TK-6</strain>
    </source>
</reference>
<feature type="domain" description="Glycosyl transferase family 1" evidence="1">
    <location>
        <begin position="185"/>
        <end position="330"/>
    </location>
</feature>
<keyword evidence="4" id="KW-1185">Reference proteome</keyword>
<evidence type="ECO:0000259" key="2">
    <source>
        <dbReference type="Pfam" id="PF13439"/>
    </source>
</evidence>
<dbReference type="CAZy" id="GT4">
    <property type="family name" value="Glycosyltransferase Family 4"/>
</dbReference>
<dbReference type="STRING" id="608538.HTH_1652"/>
<dbReference type="Gene3D" id="3.40.50.2000">
    <property type="entry name" value="Glycogen Phosphorylase B"/>
    <property type="match status" value="2"/>
</dbReference>
<name>D3DJU7_HYDTT</name>
<dbReference type="Proteomes" id="UP000002574">
    <property type="component" value="Chromosome"/>
</dbReference>
<dbReference type="KEGG" id="hte:Hydth_1638"/>
<dbReference type="OrthoDB" id="3199616at2"/>
<dbReference type="InterPro" id="IPR001296">
    <property type="entry name" value="Glyco_trans_1"/>
</dbReference>
<feature type="domain" description="Glycosyltransferase subfamily 4-like N-terminal" evidence="2">
    <location>
        <begin position="18"/>
        <end position="161"/>
    </location>
</feature>
<dbReference type="RefSeq" id="WP_012964279.1">
    <property type="nucleotide sequence ID" value="NC_013799.1"/>
</dbReference>
<protein>
    <submittedName>
        <fullName evidence="3">Glycosyltransferase</fullName>
    </submittedName>
</protein>
<evidence type="ECO:0000259" key="1">
    <source>
        <dbReference type="Pfam" id="PF00534"/>
    </source>
</evidence>
<evidence type="ECO:0000313" key="4">
    <source>
        <dbReference type="Proteomes" id="UP000002574"/>
    </source>
</evidence>
<proteinExistence type="predicted"/>
<dbReference type="AlphaFoldDB" id="D3DJU7"/>
<keyword evidence="3" id="KW-0808">Transferase</keyword>
<dbReference type="GO" id="GO:0016757">
    <property type="term" value="F:glycosyltransferase activity"/>
    <property type="evidence" value="ECO:0007669"/>
    <property type="project" value="InterPro"/>
</dbReference>
<dbReference type="InterPro" id="IPR028098">
    <property type="entry name" value="Glyco_trans_4-like_N"/>
</dbReference>
<organism evidence="3 4">
    <name type="scientific">Hydrogenobacter thermophilus (strain DSM 6534 / IAM 12695 / TK-6)</name>
    <dbReference type="NCBI Taxonomy" id="608538"/>
    <lineage>
        <taxon>Bacteria</taxon>
        <taxon>Pseudomonadati</taxon>
        <taxon>Aquificota</taxon>
        <taxon>Aquificia</taxon>
        <taxon>Aquificales</taxon>
        <taxon>Aquificaceae</taxon>
        <taxon>Hydrogenobacter</taxon>
    </lineage>
</organism>
<dbReference type="Pfam" id="PF13439">
    <property type="entry name" value="Glyco_transf_4"/>
    <property type="match status" value="1"/>
</dbReference>